<reference evidence="3" key="1">
    <citation type="submission" date="2025-08" db="UniProtKB">
        <authorList>
            <consortium name="RefSeq"/>
        </authorList>
    </citation>
    <scope>IDENTIFICATION</scope>
    <source>
        <tissue evidence="3">Gonads</tissue>
    </source>
</reference>
<gene>
    <name evidence="3" type="primary">LOC115889108</name>
</gene>
<accession>A0A6J2YNQ9</accession>
<dbReference type="AlphaFoldDB" id="A0A6J2YNQ9"/>
<dbReference type="GeneID" id="115889108"/>
<dbReference type="SUPFAM" id="SSF56219">
    <property type="entry name" value="DNase I-like"/>
    <property type="match status" value="1"/>
</dbReference>
<evidence type="ECO:0000313" key="2">
    <source>
        <dbReference type="Proteomes" id="UP000504635"/>
    </source>
</evidence>
<dbReference type="PANTHER" id="PTHR36688:SF2">
    <property type="entry name" value="ENDONUCLEASE_EXONUCLEASE_PHOSPHATASE DOMAIN-CONTAINING PROTEIN"/>
    <property type="match status" value="1"/>
</dbReference>
<feature type="domain" description="Endonuclease/exonuclease/phosphatase" evidence="1">
    <location>
        <begin position="100"/>
        <end position="213"/>
    </location>
</feature>
<organism evidence="2 3">
    <name type="scientific">Sitophilus oryzae</name>
    <name type="common">Rice weevil</name>
    <name type="synonym">Curculio oryzae</name>
    <dbReference type="NCBI Taxonomy" id="7048"/>
    <lineage>
        <taxon>Eukaryota</taxon>
        <taxon>Metazoa</taxon>
        <taxon>Ecdysozoa</taxon>
        <taxon>Arthropoda</taxon>
        <taxon>Hexapoda</taxon>
        <taxon>Insecta</taxon>
        <taxon>Pterygota</taxon>
        <taxon>Neoptera</taxon>
        <taxon>Endopterygota</taxon>
        <taxon>Coleoptera</taxon>
        <taxon>Polyphaga</taxon>
        <taxon>Cucujiformia</taxon>
        <taxon>Curculionidae</taxon>
        <taxon>Dryophthorinae</taxon>
        <taxon>Sitophilus</taxon>
    </lineage>
</organism>
<evidence type="ECO:0000259" key="1">
    <source>
        <dbReference type="Pfam" id="PF14529"/>
    </source>
</evidence>
<dbReference type="InterPro" id="IPR036691">
    <property type="entry name" value="Endo/exonu/phosph_ase_sf"/>
</dbReference>
<keyword evidence="2" id="KW-1185">Reference proteome</keyword>
<dbReference type="PANTHER" id="PTHR36688">
    <property type="entry name" value="ENDO/EXONUCLEASE/PHOSPHATASE DOMAIN-CONTAINING PROTEIN"/>
    <property type="match status" value="1"/>
</dbReference>
<protein>
    <submittedName>
        <fullName evidence="3">Uncharacterized protein LOC115889108 isoform X1</fullName>
    </submittedName>
</protein>
<sequence length="549" mass="63273">MKSTSDIKILQWNIRSVNSNRANLILLANEESPDIIFLNETWLKSNQNFVLSSYNIIRQDREDGYGGVAICVKKNIIFSNLKKFNSEVAQFIIIKIADLILINIYINSDKNVSEDLFKQLLDGLDLNKIIIMGDFNSHHPLWDESPINRGGIRLVNFIIENDMVILNDGSRTLVQNPNSSLSAVDLTIVSSALAINSNWKVISDCGNSDHYPTILQLNLSNNLYLKKAFVNSYCVRNCSKADWHLYQHKIAVQLIEKDSTILDYNDLSFIMNRAADDAIPLKKCGSYHKIGNPWWDEECFQWVQDRKRAINVFNNVPTLTNFINAKRCIAVTRKKLRSKKKQKFQSFCETLNRESSISYVWEKIKKFSNNNSNSNSYNISDDLKQQILYNMSSIYIDPNFTLSPTYINSNIPPFTSQEFNYAVQDKKFSAPGMDDISYSMYKNLPLIAKNYLLKIYNKCLFEGVLPDSWKKYNIINILKQNKNPTLPESYRPIVLSSCGGKILEIMIKNRLDWFLENKIVFTNEQFPNAVCLCAFVCDIIFLSARHLYI</sequence>
<dbReference type="InParanoid" id="A0A6J2YNQ9"/>
<proteinExistence type="predicted"/>
<dbReference type="Gene3D" id="3.60.10.10">
    <property type="entry name" value="Endonuclease/exonuclease/phosphatase"/>
    <property type="match status" value="1"/>
</dbReference>
<dbReference type="OrthoDB" id="6764815at2759"/>
<dbReference type="RefSeq" id="XP_030764894.1">
    <property type="nucleotide sequence ID" value="XM_030909034.1"/>
</dbReference>
<dbReference type="GO" id="GO:0003824">
    <property type="term" value="F:catalytic activity"/>
    <property type="evidence" value="ECO:0007669"/>
    <property type="project" value="InterPro"/>
</dbReference>
<evidence type="ECO:0000313" key="3">
    <source>
        <dbReference type="RefSeq" id="XP_030764894.1"/>
    </source>
</evidence>
<dbReference type="Proteomes" id="UP000504635">
    <property type="component" value="Unplaced"/>
</dbReference>
<dbReference type="Pfam" id="PF14529">
    <property type="entry name" value="Exo_endo_phos_2"/>
    <property type="match status" value="1"/>
</dbReference>
<dbReference type="InterPro" id="IPR005135">
    <property type="entry name" value="Endo/exonuclease/phosphatase"/>
</dbReference>
<dbReference type="KEGG" id="soy:115889108"/>
<name>A0A6J2YNQ9_SITOR</name>
<dbReference type="InterPro" id="IPR052560">
    <property type="entry name" value="RdDP_mobile_element"/>
</dbReference>